<dbReference type="SFLD" id="SFLDG01020">
    <property type="entry name" value="Terpene_Cyclase_Like_2"/>
    <property type="match status" value="1"/>
</dbReference>
<comment type="cofactor">
    <cofactor evidence="1 4">
        <name>Mg(2+)</name>
        <dbReference type="ChEBI" id="CHEBI:18420"/>
    </cofactor>
</comment>
<dbReference type="GeneID" id="31018628"/>
<name>A0A1J9RNJ6_9PEZI</name>
<organism evidence="5 6">
    <name type="scientific">Diplodia corticola</name>
    <dbReference type="NCBI Taxonomy" id="236234"/>
    <lineage>
        <taxon>Eukaryota</taxon>
        <taxon>Fungi</taxon>
        <taxon>Dikarya</taxon>
        <taxon>Ascomycota</taxon>
        <taxon>Pezizomycotina</taxon>
        <taxon>Dothideomycetes</taxon>
        <taxon>Dothideomycetes incertae sedis</taxon>
        <taxon>Botryosphaeriales</taxon>
        <taxon>Botryosphaeriaceae</taxon>
        <taxon>Diplodia</taxon>
    </lineage>
</organism>
<reference evidence="5 6" key="1">
    <citation type="submission" date="2016-10" db="EMBL/GenBank/DDBJ databases">
        <title>Proteomics and genomics reveal pathogen-plant mechanisms compatible with a hemibiotrophic lifestyle of Diplodia corticola.</title>
        <authorList>
            <person name="Fernandes I."/>
            <person name="De Jonge R."/>
            <person name="Van De Peer Y."/>
            <person name="Devreese B."/>
            <person name="Alves A."/>
            <person name="Esteves A.C."/>
        </authorList>
    </citation>
    <scope>NUCLEOTIDE SEQUENCE [LARGE SCALE GENOMIC DNA]</scope>
    <source>
        <strain evidence="5 6">CBS 112549</strain>
    </source>
</reference>
<keyword evidence="4" id="KW-0456">Lyase</keyword>
<dbReference type="RefSeq" id="XP_020126315.1">
    <property type="nucleotide sequence ID" value="XM_020278367.1"/>
</dbReference>
<evidence type="ECO:0000256" key="3">
    <source>
        <dbReference type="ARBA" id="ARBA00022842"/>
    </source>
</evidence>
<protein>
    <recommendedName>
        <fullName evidence="4">Terpene synthase</fullName>
        <ecNumber evidence="4">4.2.3.-</ecNumber>
    </recommendedName>
</protein>
<sequence>MAVMTFDPREQVLQLLRRSTFTIPDLKECFRDWPVACSPHLDQIRKDVHAWLEETLGEGRALKISKRADFGLFGATEWPYASYERCRIACLFCAWVFTWDDEIDSSLGSMGDDLESAQTYRFETIQFVKETLGLCPPSPAGPPSNKIIRNFQVVGDALRAAYSLPQRRRFFAEVDRFMQGTEDEQRRRLLSRDLPTLAQFWEYRLGSSAVNICTALIEYAHGDTHTALPEPVWADPDLHTVLRNTNIHLSALNDLYSLKKEVANDAVESLVPILLANAAVPDLPAAVAHVAAFVAERSAELDECAARLLERYPECAADLRRFVDNCRCMCTGNRTWSLSTGRYGISQRDVSPADGSIFMDLAELCAKGEPERRPGSPEEMGC</sequence>
<comment type="similarity">
    <text evidence="2 4">Belongs to the terpene synthase family.</text>
</comment>
<comment type="caution">
    <text evidence="5">The sequence shown here is derived from an EMBL/GenBank/DDBJ whole genome shotgun (WGS) entry which is preliminary data.</text>
</comment>
<dbReference type="InterPro" id="IPR034686">
    <property type="entry name" value="Terpene_cyclase-like_2"/>
</dbReference>
<dbReference type="Gene3D" id="1.10.600.10">
    <property type="entry name" value="Farnesyl Diphosphate Synthase"/>
    <property type="match status" value="1"/>
</dbReference>
<dbReference type="STRING" id="236234.A0A1J9RNJ6"/>
<dbReference type="OrthoDB" id="2861623at2759"/>
<accession>A0A1J9RNJ6</accession>
<proteinExistence type="inferred from homology"/>
<dbReference type="InterPro" id="IPR008949">
    <property type="entry name" value="Isoprenoid_synthase_dom_sf"/>
</dbReference>
<dbReference type="PANTHER" id="PTHR35201:SF4">
    <property type="entry name" value="BETA-PINACENE SYNTHASE-RELATED"/>
    <property type="match status" value="1"/>
</dbReference>
<keyword evidence="4" id="KW-0479">Metal-binding</keyword>
<evidence type="ECO:0000313" key="5">
    <source>
        <dbReference type="EMBL" id="OJD30055.1"/>
    </source>
</evidence>
<dbReference type="Proteomes" id="UP000183809">
    <property type="component" value="Unassembled WGS sequence"/>
</dbReference>
<dbReference type="Pfam" id="PF19086">
    <property type="entry name" value="Terpene_syn_C_2"/>
    <property type="match status" value="1"/>
</dbReference>
<evidence type="ECO:0000256" key="2">
    <source>
        <dbReference type="ARBA" id="ARBA00006333"/>
    </source>
</evidence>
<keyword evidence="6" id="KW-1185">Reference proteome</keyword>
<dbReference type="GO" id="GO:0008299">
    <property type="term" value="P:isoprenoid biosynthetic process"/>
    <property type="evidence" value="ECO:0007669"/>
    <property type="project" value="UniProtKB-ARBA"/>
</dbReference>
<gene>
    <name evidence="5" type="ORF">BKCO1_6700051</name>
</gene>
<evidence type="ECO:0000313" key="6">
    <source>
        <dbReference type="Proteomes" id="UP000183809"/>
    </source>
</evidence>
<dbReference type="GO" id="GO:0046872">
    <property type="term" value="F:metal ion binding"/>
    <property type="evidence" value="ECO:0007669"/>
    <property type="project" value="UniProtKB-KW"/>
</dbReference>
<evidence type="ECO:0000256" key="4">
    <source>
        <dbReference type="RuleBase" id="RU366034"/>
    </source>
</evidence>
<dbReference type="PANTHER" id="PTHR35201">
    <property type="entry name" value="TERPENE SYNTHASE"/>
    <property type="match status" value="1"/>
</dbReference>
<dbReference type="EC" id="4.2.3.-" evidence="4"/>
<dbReference type="GO" id="GO:0010333">
    <property type="term" value="F:terpene synthase activity"/>
    <property type="evidence" value="ECO:0007669"/>
    <property type="project" value="InterPro"/>
</dbReference>
<dbReference type="SFLD" id="SFLDS00005">
    <property type="entry name" value="Isoprenoid_Synthase_Type_I"/>
    <property type="match status" value="1"/>
</dbReference>
<evidence type="ECO:0000256" key="1">
    <source>
        <dbReference type="ARBA" id="ARBA00001946"/>
    </source>
</evidence>
<dbReference type="SUPFAM" id="SSF48576">
    <property type="entry name" value="Terpenoid synthases"/>
    <property type="match status" value="1"/>
</dbReference>
<dbReference type="AlphaFoldDB" id="A0A1J9RNJ6"/>
<dbReference type="EMBL" id="MNUE01000067">
    <property type="protein sequence ID" value="OJD30055.1"/>
    <property type="molecule type" value="Genomic_DNA"/>
</dbReference>
<keyword evidence="3 4" id="KW-0460">Magnesium</keyword>